<proteinExistence type="predicted"/>
<evidence type="ECO:0000259" key="3">
    <source>
        <dbReference type="Pfam" id="PF22939"/>
    </source>
</evidence>
<dbReference type="InterPro" id="IPR027417">
    <property type="entry name" value="P-loop_NTPase"/>
</dbReference>
<dbReference type="SUPFAM" id="SSF52540">
    <property type="entry name" value="P-loop containing nucleoside triphosphate hydrolases"/>
    <property type="match status" value="1"/>
</dbReference>
<dbReference type="EMBL" id="KZ679268">
    <property type="protein sequence ID" value="PTB37275.1"/>
    <property type="molecule type" value="Genomic_DNA"/>
</dbReference>
<organism evidence="5 6">
    <name type="scientific">Trichoderma asperellum (strain ATCC 204424 / CBS 433.97 / NBRC 101777)</name>
    <dbReference type="NCBI Taxonomy" id="1042311"/>
    <lineage>
        <taxon>Eukaryota</taxon>
        <taxon>Fungi</taxon>
        <taxon>Dikarya</taxon>
        <taxon>Ascomycota</taxon>
        <taxon>Pezizomycotina</taxon>
        <taxon>Sordariomycetes</taxon>
        <taxon>Hypocreomycetidae</taxon>
        <taxon>Hypocreales</taxon>
        <taxon>Hypocreaceae</taxon>
        <taxon>Trichoderma</taxon>
    </lineage>
</organism>
<protein>
    <submittedName>
        <fullName evidence="5">Uncharacterized protein</fullName>
    </submittedName>
</protein>
<name>A0A2T3YXI2_TRIA4</name>
<reference evidence="5 6" key="1">
    <citation type="submission" date="2016-07" db="EMBL/GenBank/DDBJ databases">
        <title>Multiple horizontal gene transfer events from other fungi enriched the ability of initially mycotrophic Trichoderma (Ascomycota) to feed on dead plant biomass.</title>
        <authorList>
            <consortium name="DOE Joint Genome Institute"/>
            <person name="Aerts A."/>
            <person name="Atanasova L."/>
            <person name="Chenthamara K."/>
            <person name="Zhang J."/>
            <person name="Grujic M."/>
            <person name="Henrissat B."/>
            <person name="Kuo A."/>
            <person name="Salamov A."/>
            <person name="Lipzen A."/>
            <person name="Labutti K."/>
            <person name="Barry K."/>
            <person name="Miao Y."/>
            <person name="Rahimi M.J."/>
            <person name="Shen Q."/>
            <person name="Grigoriev I.V."/>
            <person name="Kubicek C.P."/>
            <person name="Druzhinina I.S."/>
        </authorList>
    </citation>
    <scope>NUCLEOTIDE SEQUENCE [LARGE SCALE GENOMIC DNA]</scope>
    <source>
        <strain evidence="5 6">CBS 433.97</strain>
    </source>
</reference>
<feature type="domain" description="GPI inositol-deacylase winged helix" evidence="3">
    <location>
        <begin position="646"/>
        <end position="727"/>
    </location>
</feature>
<dbReference type="Proteomes" id="UP000240493">
    <property type="component" value="Unassembled WGS sequence"/>
</dbReference>
<evidence type="ECO:0000313" key="6">
    <source>
        <dbReference type="Proteomes" id="UP000240493"/>
    </source>
</evidence>
<dbReference type="Pfam" id="PF24883">
    <property type="entry name" value="NPHP3_N"/>
    <property type="match status" value="1"/>
</dbReference>
<dbReference type="AlphaFoldDB" id="A0A2T3YXI2"/>
<dbReference type="InterPro" id="IPR036770">
    <property type="entry name" value="Ankyrin_rpt-contain_sf"/>
</dbReference>
<feature type="region of interest" description="Disordered" evidence="2">
    <location>
        <begin position="23"/>
        <end position="64"/>
    </location>
</feature>
<dbReference type="PANTHER" id="PTHR10039:SF15">
    <property type="entry name" value="NACHT DOMAIN-CONTAINING PROTEIN"/>
    <property type="match status" value="1"/>
</dbReference>
<dbReference type="Gene3D" id="1.25.40.20">
    <property type="entry name" value="Ankyrin repeat-containing domain"/>
    <property type="match status" value="1"/>
</dbReference>
<evidence type="ECO:0000259" key="4">
    <source>
        <dbReference type="Pfam" id="PF24883"/>
    </source>
</evidence>
<dbReference type="PANTHER" id="PTHR10039">
    <property type="entry name" value="AMELOGENIN"/>
    <property type="match status" value="1"/>
</dbReference>
<dbReference type="Pfam" id="PF22939">
    <property type="entry name" value="WHD_GPIID"/>
    <property type="match status" value="1"/>
</dbReference>
<gene>
    <name evidence="5" type="ORF">M441DRAFT_40052</name>
</gene>
<dbReference type="STRING" id="1042311.A0A2T3YXI2"/>
<accession>A0A2T3YXI2</accession>
<dbReference type="InterPro" id="IPR002110">
    <property type="entry name" value="Ankyrin_rpt"/>
</dbReference>
<keyword evidence="6" id="KW-1185">Reference proteome</keyword>
<dbReference type="OrthoDB" id="7464126at2759"/>
<dbReference type="InterPro" id="IPR054471">
    <property type="entry name" value="GPIID_WHD"/>
</dbReference>
<evidence type="ECO:0000313" key="5">
    <source>
        <dbReference type="EMBL" id="PTB37275.1"/>
    </source>
</evidence>
<evidence type="ECO:0000256" key="1">
    <source>
        <dbReference type="ARBA" id="ARBA00022737"/>
    </source>
</evidence>
<dbReference type="SUPFAM" id="SSF48403">
    <property type="entry name" value="Ankyrin repeat"/>
    <property type="match status" value="1"/>
</dbReference>
<evidence type="ECO:0000256" key="2">
    <source>
        <dbReference type="SAM" id="MobiDB-lite"/>
    </source>
</evidence>
<feature type="domain" description="Nephrocystin 3-like N-terminal" evidence="4">
    <location>
        <begin position="373"/>
        <end position="542"/>
    </location>
</feature>
<dbReference type="SMART" id="SM00248">
    <property type="entry name" value="ANK"/>
    <property type="match status" value="6"/>
</dbReference>
<dbReference type="InterPro" id="IPR056884">
    <property type="entry name" value="NPHP3-like_N"/>
</dbReference>
<dbReference type="Gene3D" id="3.40.50.300">
    <property type="entry name" value="P-loop containing nucleotide triphosphate hydrolases"/>
    <property type="match status" value="1"/>
</dbReference>
<dbReference type="Pfam" id="PF12796">
    <property type="entry name" value="Ank_2"/>
    <property type="match status" value="2"/>
</dbReference>
<sequence>MGGSVQAEPVNRRSRFKAYLKRKLKENDITQDSPGSLPKAEGSPARSAVSSNPPATSEETDAAINAVDATTSTTSTGVTGANASIDKPVKSRTDVIEECAESDLWSRAYRKLDEKTKTWIGDAPKNGNGEERTHDLIKIVRKREEEYKDRTPKLRVGDQEIMWRDYANRVVAWVTAIGDISISFAPAPSSVVWSALKVLLNANVSQCEDLVAIFGCAEKVLRLIRHGKVYEEVYLSGDSCNAATQNLQDALVDLYKSLMELLAHAFTRLNEGQGKQFLRALISGGEGAKLVSALAEQERNVSMAAQACGAGASQEHQNLLQNLDEPLRSVEVTVKKLLEKIEDGTLEQVLDYISTIPIGEHQQEKCEARTPATCEWLLNHSKFLEWEGSSSSILWLQGNVGAGKSFLSSKVIDHHLVTRQQKAEHDEGFAYFYCSRSDPVRRETKHILRSYISQLARVPKYPTMMEKNIYTLYLKAKKEKRGFSIDECETALIELVNFYPRTTLILDALDECEMDTRETIARILGNLVDKGEGTVKVFIASRKEADIEEYLGSQKLVEISAADNKDDIEKYVEQEVAKVGSVWSSVSAEVKEQVKKTIAEKSDGMFRWAYLQWEQLKKLRTNKSIRERLGRLPESLTQAYDEIYSKNEEKDVLQRAVKWVLCAREPLTSKVLLMAIRLESNLQSLTLSDPIGESTLESICSHLIVLDSQLRVWKFPHASVAEYFENQHKSWIDQASEEVAILLVSCLIDCYSEWTLPEYYTEIEEFFQMTPDLDNHSDPRHPLQEYARKYWVQHAQNIQNQCQEAAGLSEVLKCFLGPPGFQKSSSQQYQAWCRHMSSRDDLVYSHGYYWDVQPSKSSIFGICVFGLHKLLKGWWDEDIDVSQVNNTKLDLLAIAVKYGHDDLCSELIDRGSDINKRLDSVWESAFMEAIDMKHTETARLLLNRGVDPNILGNGQSPLCLAVDFAEDLVEPLLEAGADPNMTCSDCMFRCALEAAASRDKLNLAKLLIKYGADVNLTAGTSFYCSLLASAALHGSLKCARLFVENGADVNAHRGGNYDSVLAAAIFGRGGVEMVKYLIEEAGADPTILSSNTPRLTRNYARGRTERRKAVEYLIKRGHVEESVLLDIGFPSSDLPVAER</sequence>
<keyword evidence="1" id="KW-0677">Repeat</keyword>
<feature type="compositionally biased region" description="Polar residues" evidence="2">
    <location>
        <begin position="48"/>
        <end position="57"/>
    </location>
</feature>